<evidence type="ECO:0000256" key="3">
    <source>
        <dbReference type="ARBA" id="ARBA00022737"/>
    </source>
</evidence>
<feature type="transmembrane region" description="Helical" evidence="8">
    <location>
        <begin position="404"/>
        <end position="420"/>
    </location>
</feature>
<keyword evidence="6 8" id="KW-0472">Membrane</keyword>
<dbReference type="InterPro" id="IPR036770">
    <property type="entry name" value="Ankyrin_rpt-contain_sf"/>
</dbReference>
<dbReference type="PROSITE" id="PS50088">
    <property type="entry name" value="ANK_REPEAT"/>
    <property type="match status" value="2"/>
</dbReference>
<reference evidence="10" key="1">
    <citation type="submission" date="2019-08" db="EMBL/GenBank/DDBJ databases">
        <title>Reference gene set and small RNA set construction with multiple tissues from Davidia involucrata Baill.</title>
        <authorList>
            <person name="Yang H."/>
            <person name="Zhou C."/>
            <person name="Li G."/>
            <person name="Wang J."/>
            <person name="Gao P."/>
            <person name="Wang M."/>
            <person name="Wang R."/>
            <person name="Zhao Y."/>
        </authorList>
    </citation>
    <scope>NUCLEOTIDE SEQUENCE</scope>
    <source>
        <tissue evidence="10">Mixed with DoveR01_LX</tissue>
    </source>
</reference>
<feature type="repeat" description="ANK" evidence="7">
    <location>
        <begin position="107"/>
        <end position="133"/>
    </location>
</feature>
<dbReference type="PANTHER" id="PTHR24186">
    <property type="entry name" value="PROTEIN PHOSPHATASE 1 REGULATORY SUBUNIT"/>
    <property type="match status" value="1"/>
</dbReference>
<feature type="domain" description="PGG" evidence="9">
    <location>
        <begin position="291"/>
        <end position="331"/>
    </location>
</feature>
<dbReference type="GO" id="GO:0005886">
    <property type="term" value="C:plasma membrane"/>
    <property type="evidence" value="ECO:0007669"/>
    <property type="project" value="TreeGrafter"/>
</dbReference>
<accession>A0A5B6YKW0</accession>
<feature type="transmembrane region" description="Helical" evidence="8">
    <location>
        <begin position="373"/>
        <end position="392"/>
    </location>
</feature>
<feature type="transmembrane region" description="Helical" evidence="8">
    <location>
        <begin position="426"/>
        <end position="443"/>
    </location>
</feature>
<dbReference type="AlphaFoldDB" id="A0A5B6YKW0"/>
<evidence type="ECO:0000256" key="6">
    <source>
        <dbReference type="ARBA" id="ARBA00023136"/>
    </source>
</evidence>
<dbReference type="PROSITE" id="PS50297">
    <property type="entry name" value="ANK_REP_REGION"/>
    <property type="match status" value="2"/>
</dbReference>
<dbReference type="EMBL" id="GHES01001752">
    <property type="protein sequence ID" value="MPA32311.1"/>
    <property type="molecule type" value="Transcribed_RNA"/>
</dbReference>
<dbReference type="Pfam" id="PF13962">
    <property type="entry name" value="PGG"/>
    <property type="match status" value="1"/>
</dbReference>
<proteinExistence type="predicted"/>
<sequence>MDKRLFEAARTGNIGSLQQLLEENPLILADFALISPHENPLHIATKAGQLVFVQEIIRHKPELARELNQDGFRPMDIASSLGYVEIVKELLTSTGPDHEICRMVGRHGRTALHYAAIQGRVEIIDELLSSCAESIKDVTVLGETALHLAVKHYKIEAFRKLVGWLQLLGLEELLNYGDNDGNTVLHLAVSRKQLESVELLVGGSNSMELNGLNSRGLTAMDIAEIVIESPIDVQLKEILRCAGGLGAQNITSSVSLAPVPTLERVATIHQNKPQEDWFKYFRFQMQRDSPSDTRNALLVVAALIATITFQAGVNPPNAFLLESNQKNSTTTATTTSDTTVTPPPPPPAYFPPATTTFLAALSANSASLAPSNLFLLGNTMGLTASLSIIIYLTSGFPFQRELQLSIYSMMFAYGCSVDAIKPDGALKYVFLGIAFFFPFLLRWPPRWGKGVWRWWKKQRGEPDMKRRRQL</sequence>
<dbReference type="Pfam" id="PF12796">
    <property type="entry name" value="Ank_2"/>
    <property type="match status" value="2"/>
</dbReference>
<keyword evidence="4 8" id="KW-1133">Transmembrane helix</keyword>
<evidence type="ECO:0000259" key="9">
    <source>
        <dbReference type="Pfam" id="PF13962"/>
    </source>
</evidence>
<dbReference type="PANTHER" id="PTHR24186:SF38">
    <property type="entry name" value="ANKYRIN REPEAT FAMILY PROTEIN"/>
    <property type="match status" value="1"/>
</dbReference>
<comment type="subcellular location">
    <subcellularLocation>
        <location evidence="1">Membrane</location>
        <topology evidence="1">Multi-pass membrane protein</topology>
    </subcellularLocation>
</comment>
<dbReference type="InterPro" id="IPR026961">
    <property type="entry name" value="PGG_dom"/>
</dbReference>
<dbReference type="Pfam" id="PF13857">
    <property type="entry name" value="Ank_5"/>
    <property type="match status" value="1"/>
</dbReference>
<dbReference type="SMART" id="SM00248">
    <property type="entry name" value="ANK"/>
    <property type="match status" value="5"/>
</dbReference>
<gene>
    <name evidence="10" type="ORF">Din_001752</name>
</gene>
<keyword evidence="3" id="KW-0677">Repeat</keyword>
<organism evidence="10">
    <name type="scientific">Davidia involucrata</name>
    <name type="common">Dove tree</name>
    <dbReference type="NCBI Taxonomy" id="16924"/>
    <lineage>
        <taxon>Eukaryota</taxon>
        <taxon>Viridiplantae</taxon>
        <taxon>Streptophyta</taxon>
        <taxon>Embryophyta</taxon>
        <taxon>Tracheophyta</taxon>
        <taxon>Spermatophyta</taxon>
        <taxon>Magnoliopsida</taxon>
        <taxon>eudicotyledons</taxon>
        <taxon>Gunneridae</taxon>
        <taxon>Pentapetalae</taxon>
        <taxon>asterids</taxon>
        <taxon>Cornales</taxon>
        <taxon>Nyssaceae</taxon>
        <taxon>Davidia</taxon>
    </lineage>
</organism>
<name>A0A5B6YKW0_DAVIN</name>
<feature type="transmembrane region" description="Helical" evidence="8">
    <location>
        <begin position="295"/>
        <end position="313"/>
    </location>
</feature>
<keyword evidence="2 8" id="KW-0812">Transmembrane</keyword>
<evidence type="ECO:0000313" key="10">
    <source>
        <dbReference type="EMBL" id="MPA32311.1"/>
    </source>
</evidence>
<dbReference type="SUPFAM" id="SSF48403">
    <property type="entry name" value="Ankyrin repeat"/>
    <property type="match status" value="1"/>
</dbReference>
<keyword evidence="5 7" id="KW-0040">ANK repeat</keyword>
<dbReference type="Gene3D" id="1.25.40.20">
    <property type="entry name" value="Ankyrin repeat-containing domain"/>
    <property type="match status" value="1"/>
</dbReference>
<protein>
    <submittedName>
        <fullName evidence="10">Putative Ankyrin repeat-containing protein</fullName>
    </submittedName>
</protein>
<evidence type="ECO:0000256" key="8">
    <source>
        <dbReference type="SAM" id="Phobius"/>
    </source>
</evidence>
<dbReference type="InterPro" id="IPR002110">
    <property type="entry name" value="Ankyrin_rpt"/>
</dbReference>
<feature type="repeat" description="ANK" evidence="7">
    <location>
        <begin position="180"/>
        <end position="201"/>
    </location>
</feature>
<evidence type="ECO:0000256" key="4">
    <source>
        <dbReference type="ARBA" id="ARBA00022989"/>
    </source>
</evidence>
<evidence type="ECO:0000256" key="5">
    <source>
        <dbReference type="ARBA" id="ARBA00023043"/>
    </source>
</evidence>
<evidence type="ECO:0000256" key="7">
    <source>
        <dbReference type="PROSITE-ProRule" id="PRU00023"/>
    </source>
</evidence>
<evidence type="ECO:0000256" key="2">
    <source>
        <dbReference type="ARBA" id="ARBA00022692"/>
    </source>
</evidence>
<evidence type="ECO:0000256" key="1">
    <source>
        <dbReference type="ARBA" id="ARBA00004141"/>
    </source>
</evidence>